<evidence type="ECO:0000313" key="1">
    <source>
        <dbReference type="EMBL" id="CDH44244.1"/>
    </source>
</evidence>
<gene>
    <name evidence="1" type="ORF">BN874_1590005</name>
</gene>
<dbReference type="Proteomes" id="UP000019184">
    <property type="component" value="Unassembled WGS sequence"/>
</dbReference>
<keyword evidence="2" id="KW-1185">Reference proteome</keyword>
<dbReference type="AlphaFoldDB" id="A0A7U7J3E3"/>
<organism evidence="1 2">
    <name type="scientific">Candidatus Contendobacter odensis Run_B_J11</name>
    <dbReference type="NCBI Taxonomy" id="1400861"/>
    <lineage>
        <taxon>Bacteria</taxon>
        <taxon>Pseudomonadati</taxon>
        <taxon>Pseudomonadota</taxon>
        <taxon>Gammaproteobacteria</taxon>
        <taxon>Candidatus Competibacteraceae</taxon>
        <taxon>Candidatus Contendibacter</taxon>
    </lineage>
</organism>
<reference evidence="1 2" key="1">
    <citation type="journal article" date="2014" name="ISME J.">
        <title>Candidatus Competibacter-lineage genomes retrieved from metagenomes reveal functional metabolic diversity.</title>
        <authorList>
            <person name="McIlroy S.J."/>
            <person name="Albertsen M."/>
            <person name="Andresen E.K."/>
            <person name="Saunders A.M."/>
            <person name="Kristiansen R."/>
            <person name="Stokholm-Bjerregaard M."/>
            <person name="Nielsen K.L."/>
            <person name="Nielsen P.H."/>
        </authorList>
    </citation>
    <scope>NUCLEOTIDE SEQUENCE [LARGE SCALE GENOMIC DNA]</scope>
    <source>
        <strain evidence="1 2">Run_B_J11</strain>
    </source>
</reference>
<sequence length="47" mass="5380">MQLIYRIPPRKFFRHGLVLEVFCKVNGASNVAVLGMFVAARQKDDDE</sequence>
<protein>
    <submittedName>
        <fullName evidence="1">Uncharacterized protein</fullName>
    </submittedName>
</protein>
<name>A0A7U7J3E3_9GAMM</name>
<comment type="caution">
    <text evidence="1">The sequence shown here is derived from an EMBL/GenBank/DDBJ whole genome shotgun (WGS) entry which is preliminary data.</text>
</comment>
<proteinExistence type="predicted"/>
<accession>A0A7U7J3E3</accession>
<evidence type="ECO:0000313" key="2">
    <source>
        <dbReference type="Proteomes" id="UP000019184"/>
    </source>
</evidence>
<dbReference type="EMBL" id="CBTK010000067">
    <property type="protein sequence ID" value="CDH44244.1"/>
    <property type="molecule type" value="Genomic_DNA"/>
</dbReference>